<dbReference type="EMBL" id="BJLF01000001">
    <property type="protein sequence ID" value="GEA49580.1"/>
    <property type="molecule type" value="Genomic_DNA"/>
</dbReference>
<dbReference type="Proteomes" id="UP000318717">
    <property type="component" value="Unassembled WGS sequence"/>
</dbReference>
<dbReference type="PANTHER" id="PTHR38015">
    <property type="entry name" value="BLR6086 PROTEIN"/>
    <property type="match status" value="1"/>
</dbReference>
<evidence type="ECO:0000313" key="4">
    <source>
        <dbReference type="Proteomes" id="UP000318717"/>
    </source>
</evidence>
<organism evidence="3 4">
    <name type="scientific">Vibrio inusitatus NBRC 102082</name>
    <dbReference type="NCBI Taxonomy" id="1219070"/>
    <lineage>
        <taxon>Bacteria</taxon>
        <taxon>Pseudomonadati</taxon>
        <taxon>Pseudomonadota</taxon>
        <taxon>Gammaproteobacteria</taxon>
        <taxon>Vibrionales</taxon>
        <taxon>Vibrionaceae</taxon>
        <taxon>Vibrio</taxon>
    </lineage>
</organism>
<dbReference type="InterPro" id="IPR013328">
    <property type="entry name" value="6PGD_dom2"/>
</dbReference>
<keyword evidence="4" id="KW-1185">Reference proteome</keyword>
<evidence type="ECO:0000313" key="3">
    <source>
        <dbReference type="EMBL" id="GEA49580.1"/>
    </source>
</evidence>
<comment type="caution">
    <text evidence="3">The sequence shown here is derived from an EMBL/GenBank/DDBJ whole genome shotgun (WGS) entry which is preliminary data.</text>
</comment>
<dbReference type="Gene3D" id="3.40.50.720">
    <property type="entry name" value="NAD(P)-binding Rossmann-like Domain"/>
    <property type="match status" value="1"/>
</dbReference>
<dbReference type="InterPro" id="IPR008927">
    <property type="entry name" value="6-PGluconate_DH-like_C_sf"/>
</dbReference>
<sequence>METFLSSRPIKELTITIVGGGNAAHALGALLPYKGFNTHIWAPFGDEARLIKEGIEKSGGLTANFAEHNSITGLISGTPSSVSADPAKVIPESDVLLLPLPSFAYVDVFTKIKPYIRPGMAIGITPGQGGVDWAAAQVLGEKLNGVTLFSIMPMPFNCRINRYGESVEVQELKRAYKIACSPVSQSSFVISLCEELFDKTESCGSMLSASLYPINAVIHPSRLYELTKDYQQGSVLAENPFFYEGMTTTTADYMNRINNEIIAVSEQLQQVGFDVDIPHIKDFLASYVYNDSASSLDEFFANNPAYKGFQCPFKSVEGGFVPDFNNRYFTEDIPLGLCITKGVAELVDVKTPFIDEIITWAQYHMGKEYLNNGRLTGKDLGETHAPQRFGITTLDGLLAFYL</sequence>
<protein>
    <recommendedName>
        <fullName evidence="2">Opine dehydrogenase domain-containing protein</fullName>
    </recommendedName>
</protein>
<dbReference type="InterPro" id="IPR003421">
    <property type="entry name" value="Opine_DH"/>
</dbReference>
<gene>
    <name evidence="3" type="ORF">VIN01S_03840</name>
</gene>
<keyword evidence="1" id="KW-0560">Oxidoreductase</keyword>
<dbReference type="Gene3D" id="1.10.1040.10">
    <property type="entry name" value="N-(1-d-carboxylethyl)-l-norvaline Dehydrogenase, domain 2"/>
    <property type="match status" value="1"/>
</dbReference>
<name>A0A4Y3HS21_9VIBR</name>
<dbReference type="InterPro" id="IPR051729">
    <property type="entry name" value="Opine/Lysopine_DH"/>
</dbReference>
<dbReference type="RefSeq" id="WP_167496144.1">
    <property type="nucleotide sequence ID" value="NZ_BJLF01000001.1"/>
</dbReference>
<accession>A0A4Y3HS21</accession>
<dbReference type="PANTHER" id="PTHR38015:SF1">
    <property type="entry name" value="OPINE DEHYDROGENASE DOMAIN-CONTAINING PROTEIN"/>
    <property type="match status" value="1"/>
</dbReference>
<dbReference type="Pfam" id="PF02317">
    <property type="entry name" value="Octopine_DH"/>
    <property type="match status" value="1"/>
</dbReference>
<dbReference type="AlphaFoldDB" id="A0A4Y3HS21"/>
<dbReference type="SUPFAM" id="SSF48179">
    <property type="entry name" value="6-phosphogluconate dehydrogenase C-terminal domain-like"/>
    <property type="match status" value="1"/>
</dbReference>
<evidence type="ECO:0000256" key="1">
    <source>
        <dbReference type="ARBA" id="ARBA00023002"/>
    </source>
</evidence>
<reference evidence="3 4" key="1">
    <citation type="submission" date="2019-06" db="EMBL/GenBank/DDBJ databases">
        <title>Whole genome shotgun sequence of Vibrio inusitatus NBRC 102082.</title>
        <authorList>
            <person name="Hosoyama A."/>
            <person name="Uohara A."/>
            <person name="Ohji S."/>
            <person name="Ichikawa N."/>
        </authorList>
    </citation>
    <scope>NUCLEOTIDE SEQUENCE [LARGE SCALE GENOMIC DNA]</scope>
    <source>
        <strain evidence="3 4">NBRC 102082</strain>
    </source>
</reference>
<proteinExistence type="predicted"/>
<dbReference type="GO" id="GO:0016491">
    <property type="term" value="F:oxidoreductase activity"/>
    <property type="evidence" value="ECO:0007669"/>
    <property type="project" value="UniProtKB-KW"/>
</dbReference>
<dbReference type="SUPFAM" id="SSF51735">
    <property type="entry name" value="NAD(P)-binding Rossmann-fold domains"/>
    <property type="match status" value="1"/>
</dbReference>
<evidence type="ECO:0000259" key="2">
    <source>
        <dbReference type="Pfam" id="PF02317"/>
    </source>
</evidence>
<dbReference type="InterPro" id="IPR036291">
    <property type="entry name" value="NAD(P)-bd_dom_sf"/>
</dbReference>
<feature type="domain" description="Opine dehydrogenase" evidence="2">
    <location>
        <begin position="203"/>
        <end position="363"/>
    </location>
</feature>